<dbReference type="Proteomes" id="UP000679352">
    <property type="component" value="Plasmid p3"/>
</dbReference>
<sequence>MKKNTRGRGAGDRKLPRIGITGSFGRGNYGDELYIKNYQYWFSPWAKLFFLAGLPKHSYLRSFKNQFVDMMDAVVLGGGDLLCPYREKIDGDFINQAYLRRPVYVSGIGVERNRPDVLDSVVKRWSKFLSHPNIRSVSNRDPGSAAWIKENMALRVPVRHHPDMVLALPLPKALRPQGKPVVGLVTRHIKSGKEYRILERAAKHLSQKGWRVRHIIGGVGAHGLKDYENAKLLDFSDKELVYTENLDDISRAIGECSLMLSMKLHTTIVSTMYGVPTISVNPVVKARAFMDSINCGHLTVPSSTDELMDILAGGIPDSPEEEVKKVKIEASEYMKDLCQLIWSDFLKYNPRLTNTLPRELITPEQRDFF</sequence>
<dbReference type="KEGG" id="gfu:KM031_20210"/>
<gene>
    <name evidence="2" type="ORF">KM031_20210</name>
</gene>
<dbReference type="Pfam" id="PF04230">
    <property type="entry name" value="PS_pyruv_trans"/>
    <property type="match status" value="1"/>
</dbReference>
<dbReference type="InterPro" id="IPR007345">
    <property type="entry name" value="Polysacch_pyruvyl_Trfase"/>
</dbReference>
<keyword evidence="3" id="KW-1185">Reference proteome</keyword>
<keyword evidence="2" id="KW-0808">Transferase</keyword>
<accession>A0A975S375</accession>
<keyword evidence="2" id="KW-0614">Plasmid</keyword>
<evidence type="ECO:0000313" key="2">
    <source>
        <dbReference type="EMBL" id="QWK92914.1"/>
    </source>
</evidence>
<name>A0A975S375_9RHOB</name>
<dbReference type="PANTHER" id="PTHR36836:SF1">
    <property type="entry name" value="COLANIC ACID BIOSYNTHESIS PROTEIN WCAK"/>
    <property type="match status" value="1"/>
</dbReference>
<dbReference type="AlphaFoldDB" id="A0A975S375"/>
<geneLocation type="plasmid" evidence="2 3">
    <name>p3</name>
</geneLocation>
<proteinExistence type="predicted"/>
<protein>
    <submittedName>
        <fullName evidence="2">Polysaccharide pyruvyl transferase family protein</fullName>
    </submittedName>
</protein>
<dbReference type="RefSeq" id="WP_215508071.1">
    <property type="nucleotide sequence ID" value="NZ_CP076364.1"/>
</dbReference>
<organism evidence="2 3">
    <name type="scientific">Gemmobacter fulvus</name>
    <dbReference type="NCBI Taxonomy" id="2840474"/>
    <lineage>
        <taxon>Bacteria</taxon>
        <taxon>Pseudomonadati</taxon>
        <taxon>Pseudomonadota</taxon>
        <taxon>Alphaproteobacteria</taxon>
        <taxon>Rhodobacterales</taxon>
        <taxon>Paracoccaceae</taxon>
        <taxon>Gemmobacter</taxon>
    </lineage>
</organism>
<feature type="domain" description="Polysaccharide pyruvyl transferase" evidence="1">
    <location>
        <begin position="41"/>
        <end position="281"/>
    </location>
</feature>
<dbReference type="PANTHER" id="PTHR36836">
    <property type="entry name" value="COLANIC ACID BIOSYNTHESIS PROTEIN WCAK"/>
    <property type="match status" value="1"/>
</dbReference>
<dbReference type="GO" id="GO:0016740">
    <property type="term" value="F:transferase activity"/>
    <property type="evidence" value="ECO:0007669"/>
    <property type="project" value="UniProtKB-KW"/>
</dbReference>
<evidence type="ECO:0000259" key="1">
    <source>
        <dbReference type="Pfam" id="PF04230"/>
    </source>
</evidence>
<dbReference type="EMBL" id="CP076364">
    <property type="protein sequence ID" value="QWK92914.1"/>
    <property type="molecule type" value="Genomic_DNA"/>
</dbReference>
<evidence type="ECO:0000313" key="3">
    <source>
        <dbReference type="Proteomes" id="UP000679352"/>
    </source>
</evidence>
<reference evidence="2" key="1">
    <citation type="submission" date="2021-06" db="EMBL/GenBank/DDBJ databases">
        <authorList>
            <person name="Lee C.-S."/>
            <person name="Jin L."/>
        </authorList>
    </citation>
    <scope>NUCLEOTIDE SEQUENCE</scope>
    <source>
        <strain evidence="2">Con5</strain>
        <plasmid evidence="2">p3</plasmid>
    </source>
</reference>